<feature type="domain" description="PRD" evidence="8">
    <location>
        <begin position="306"/>
        <end position="414"/>
    </location>
</feature>
<dbReference type="Pfam" id="PF00874">
    <property type="entry name" value="PRD"/>
    <property type="match status" value="2"/>
</dbReference>
<accession>A0A9W5TZW2</accession>
<dbReference type="Gene3D" id="1.10.10.10">
    <property type="entry name" value="Winged helix-like DNA-binding domain superfamily/Winged helix DNA-binding domain"/>
    <property type="match status" value="2"/>
</dbReference>
<dbReference type="InterPro" id="IPR013011">
    <property type="entry name" value="PTS_EIIB_2"/>
</dbReference>
<dbReference type="InterPro" id="IPR036095">
    <property type="entry name" value="PTS_EIIB-like_sf"/>
</dbReference>
<keyword evidence="2" id="KW-0677">Repeat</keyword>
<dbReference type="InterPro" id="IPR036388">
    <property type="entry name" value="WH-like_DNA-bd_sf"/>
</dbReference>
<comment type="caution">
    <text evidence="9">The sequence shown here is derived from an EMBL/GenBank/DDBJ whole genome shotgun (WGS) entry which is preliminary data.</text>
</comment>
<dbReference type="CDD" id="cd00211">
    <property type="entry name" value="PTS_IIA_fru"/>
    <property type="match status" value="1"/>
</dbReference>
<dbReference type="PANTHER" id="PTHR30185:SF13">
    <property type="entry name" value="LICABCH OPERON REGULATOR-RELATED"/>
    <property type="match status" value="1"/>
</dbReference>
<keyword evidence="3" id="KW-0805">Transcription regulation</keyword>
<dbReference type="SUPFAM" id="SSF63520">
    <property type="entry name" value="PTS-regulatory domain, PRD"/>
    <property type="match status" value="2"/>
</dbReference>
<evidence type="ECO:0000256" key="5">
    <source>
        <dbReference type="ARBA" id="ARBA00023163"/>
    </source>
</evidence>
<sequence>MSLYLSDRMEEIIKILSSTNGFTTSRKIAEKLGVTSRTIREDIKIINGKINGFQTKIISKKSKGYKIIAESHEQLFELLHEVDSENLLFDVNSVTPEDRVRFIMKKLLYSNESIKIESFMEELYVSDSTIKNDLIKVKEVLKKYNIKIVKDNNGMRAKGNEVNKRFCISDYFIYSEEIDNRLIIKLVNSFGYHFSDDDINRVKEIILQELSENDIEITDDTLNKIAIHIIIAIGRIKSGQPVSTLSNMNYLKNESEYGIAKKINKSIESLYKIAFPEQETAYTTLHLVGNRLGQKGKTPVPDIKLFLGDDIFQLSVDIIEQTRIGLKGVNISEDEELIYSLGLHLKQLVTRLTFNMNIRNPLVDEIKIKYPLAFETGVIAAHCVEKETGFRVNENEIGFLALHFGAAIERQRLKPTSKKKIALVCASGMATSELLLTKLSHALDNSYNLIGAYALHQLEELLKQNPDLILTTVTIEKELDIPVVHVPSILDDNDVSAIQRSLEKVHDNKKIISQFFSKELFFPGLKMKTKEETLAFLTRAMIQQGYIDSRIEKSIMERERIASTSIGNMVAIPHPLNTVSNQSFICTAILDRPLKWSDNEEVELVMIILLEKRLQEKFQEIFASLYEIIQSSENVQSLCKKRNFDEFLEFIDSI</sequence>
<dbReference type="GO" id="GO:0006355">
    <property type="term" value="P:regulation of DNA-templated transcription"/>
    <property type="evidence" value="ECO:0007669"/>
    <property type="project" value="InterPro"/>
</dbReference>
<evidence type="ECO:0000259" key="7">
    <source>
        <dbReference type="PROSITE" id="PS51099"/>
    </source>
</evidence>
<dbReference type="Pfam" id="PF05043">
    <property type="entry name" value="Mga"/>
    <property type="match status" value="1"/>
</dbReference>
<organism evidence="9 10">
    <name type="scientific">Lentibacillus populi</name>
    <dbReference type="NCBI Taxonomy" id="1827502"/>
    <lineage>
        <taxon>Bacteria</taxon>
        <taxon>Bacillati</taxon>
        <taxon>Bacillota</taxon>
        <taxon>Bacilli</taxon>
        <taxon>Bacillales</taxon>
        <taxon>Bacillaceae</taxon>
        <taxon>Lentibacillus</taxon>
    </lineage>
</organism>
<dbReference type="Pfam" id="PF00359">
    <property type="entry name" value="PTS_EIIA_2"/>
    <property type="match status" value="1"/>
</dbReference>
<dbReference type="InterPro" id="IPR013196">
    <property type="entry name" value="HTH_11"/>
</dbReference>
<reference evidence="9" key="2">
    <citation type="submission" date="2020-09" db="EMBL/GenBank/DDBJ databases">
        <authorList>
            <person name="Sun Q."/>
            <person name="Zhou Y."/>
        </authorList>
    </citation>
    <scope>NUCLEOTIDE SEQUENCE</scope>
    <source>
        <strain evidence="9">CGMCC 1.15454</strain>
    </source>
</reference>
<dbReference type="InterPro" id="IPR016152">
    <property type="entry name" value="PTrfase/Anion_transptr"/>
</dbReference>
<feature type="domain" description="PTS EIIB type-2" evidence="7">
    <location>
        <begin position="419"/>
        <end position="510"/>
    </location>
</feature>
<evidence type="ECO:0000256" key="2">
    <source>
        <dbReference type="ARBA" id="ARBA00022737"/>
    </source>
</evidence>
<dbReference type="SUPFAM" id="SSF55804">
    <property type="entry name" value="Phoshotransferase/anion transport protein"/>
    <property type="match status" value="1"/>
</dbReference>
<name>A0A9W5TZW2_9BACI</name>
<evidence type="ECO:0000313" key="10">
    <source>
        <dbReference type="Proteomes" id="UP000621492"/>
    </source>
</evidence>
<feature type="domain" description="PTS EIIA type-2" evidence="6">
    <location>
        <begin position="514"/>
        <end position="654"/>
    </location>
</feature>
<dbReference type="RefSeq" id="WP_088052567.1">
    <property type="nucleotide sequence ID" value="NZ_BMJD01000037.1"/>
</dbReference>
<dbReference type="InterPro" id="IPR002178">
    <property type="entry name" value="PTS_EIIA_type-2_dom"/>
</dbReference>
<dbReference type="InterPro" id="IPR036390">
    <property type="entry name" value="WH_DNA-bd_sf"/>
</dbReference>
<dbReference type="PANTHER" id="PTHR30185">
    <property type="entry name" value="CRYPTIC BETA-GLUCOSIDE BGL OPERON ANTITERMINATOR"/>
    <property type="match status" value="1"/>
</dbReference>
<dbReference type="AlphaFoldDB" id="A0A9W5TZW2"/>
<keyword evidence="5" id="KW-0804">Transcription</keyword>
<keyword evidence="10" id="KW-1185">Reference proteome</keyword>
<keyword evidence="4" id="KW-0010">Activator</keyword>
<evidence type="ECO:0000259" key="8">
    <source>
        <dbReference type="PROSITE" id="PS51372"/>
    </source>
</evidence>
<dbReference type="InterPro" id="IPR007737">
    <property type="entry name" value="Mga_HTH"/>
</dbReference>
<dbReference type="GO" id="GO:0008982">
    <property type="term" value="F:protein-N(PI)-phosphohistidine-sugar phosphotransferase activity"/>
    <property type="evidence" value="ECO:0007669"/>
    <property type="project" value="InterPro"/>
</dbReference>
<evidence type="ECO:0000256" key="4">
    <source>
        <dbReference type="ARBA" id="ARBA00023159"/>
    </source>
</evidence>
<dbReference type="SUPFAM" id="SSF52794">
    <property type="entry name" value="PTS system IIB component-like"/>
    <property type="match status" value="1"/>
</dbReference>
<dbReference type="GO" id="GO:0009401">
    <property type="term" value="P:phosphoenolpyruvate-dependent sugar phosphotransferase system"/>
    <property type="evidence" value="ECO:0007669"/>
    <property type="project" value="InterPro"/>
</dbReference>
<dbReference type="PROSITE" id="PS51099">
    <property type="entry name" value="PTS_EIIB_TYPE_2"/>
    <property type="match status" value="1"/>
</dbReference>
<dbReference type="Gene3D" id="3.40.50.2300">
    <property type="match status" value="1"/>
</dbReference>
<dbReference type="EMBL" id="BMJD01000037">
    <property type="protein sequence ID" value="GGB54640.1"/>
    <property type="molecule type" value="Genomic_DNA"/>
</dbReference>
<dbReference type="PROSITE" id="PS51372">
    <property type="entry name" value="PRD_2"/>
    <property type="match status" value="2"/>
</dbReference>
<dbReference type="Proteomes" id="UP000621492">
    <property type="component" value="Unassembled WGS sequence"/>
</dbReference>
<dbReference type="PROSITE" id="PS51094">
    <property type="entry name" value="PTS_EIIA_TYPE_2"/>
    <property type="match status" value="1"/>
</dbReference>
<dbReference type="CDD" id="cd05568">
    <property type="entry name" value="PTS_IIB_bgl_like"/>
    <property type="match status" value="1"/>
</dbReference>
<evidence type="ECO:0000256" key="3">
    <source>
        <dbReference type="ARBA" id="ARBA00023015"/>
    </source>
</evidence>
<keyword evidence="1" id="KW-0808">Transferase</keyword>
<dbReference type="InterPro" id="IPR050661">
    <property type="entry name" value="BglG_antiterminators"/>
</dbReference>
<reference evidence="9" key="1">
    <citation type="journal article" date="2014" name="Int. J. Syst. Evol. Microbiol.">
        <title>Complete genome sequence of Corynebacterium casei LMG S-19264T (=DSM 44701T), isolated from a smear-ripened cheese.</title>
        <authorList>
            <consortium name="US DOE Joint Genome Institute (JGI-PGF)"/>
            <person name="Walter F."/>
            <person name="Albersmeier A."/>
            <person name="Kalinowski J."/>
            <person name="Ruckert C."/>
        </authorList>
    </citation>
    <scope>NUCLEOTIDE SEQUENCE</scope>
    <source>
        <strain evidence="9">CGMCC 1.15454</strain>
    </source>
</reference>
<dbReference type="Gene3D" id="1.10.1790.10">
    <property type="entry name" value="PRD domain"/>
    <property type="match status" value="2"/>
</dbReference>
<dbReference type="Pfam" id="PF08279">
    <property type="entry name" value="HTH_11"/>
    <property type="match status" value="1"/>
</dbReference>
<evidence type="ECO:0000256" key="1">
    <source>
        <dbReference type="ARBA" id="ARBA00022679"/>
    </source>
</evidence>
<dbReference type="SUPFAM" id="SSF46785">
    <property type="entry name" value="Winged helix' DNA-binding domain"/>
    <property type="match status" value="1"/>
</dbReference>
<proteinExistence type="predicted"/>
<protein>
    <submittedName>
        <fullName evidence="9">LicABCH operon regulator</fullName>
    </submittedName>
</protein>
<feature type="domain" description="PRD" evidence="8">
    <location>
        <begin position="193"/>
        <end position="297"/>
    </location>
</feature>
<evidence type="ECO:0000313" key="9">
    <source>
        <dbReference type="EMBL" id="GGB54640.1"/>
    </source>
</evidence>
<evidence type="ECO:0000259" key="6">
    <source>
        <dbReference type="PROSITE" id="PS51094"/>
    </source>
</evidence>
<dbReference type="InterPro" id="IPR036634">
    <property type="entry name" value="PRD_sf"/>
</dbReference>
<dbReference type="InterPro" id="IPR011608">
    <property type="entry name" value="PRD"/>
</dbReference>
<gene>
    <name evidence="9" type="primary">licR</name>
    <name evidence="9" type="ORF">GCM10011409_35330</name>
</gene>
<dbReference type="Gene3D" id="3.40.930.10">
    <property type="entry name" value="Mannitol-specific EII, Chain A"/>
    <property type="match status" value="1"/>
</dbReference>